<evidence type="ECO:0000256" key="12">
    <source>
        <dbReference type="ARBA" id="ARBA00032931"/>
    </source>
</evidence>
<evidence type="ECO:0000256" key="14">
    <source>
        <dbReference type="ARBA" id="ARBA00049057"/>
    </source>
</evidence>
<dbReference type="HAMAP" id="MF_00741">
    <property type="entry name" value="AIRS"/>
    <property type="match status" value="1"/>
</dbReference>
<proteinExistence type="inferred from homology"/>
<evidence type="ECO:0000256" key="5">
    <source>
        <dbReference type="ARBA" id="ARBA00020367"/>
    </source>
</evidence>
<evidence type="ECO:0000256" key="4">
    <source>
        <dbReference type="ARBA" id="ARBA00013047"/>
    </source>
</evidence>
<comment type="catalytic activity">
    <reaction evidence="14 15">
        <text>2-formamido-N(1)-(5-O-phospho-beta-D-ribosyl)acetamidine + ATP = 5-amino-1-(5-phospho-beta-D-ribosyl)imidazole + ADP + phosphate + H(+)</text>
        <dbReference type="Rhea" id="RHEA:23032"/>
        <dbReference type="ChEBI" id="CHEBI:15378"/>
        <dbReference type="ChEBI" id="CHEBI:30616"/>
        <dbReference type="ChEBI" id="CHEBI:43474"/>
        <dbReference type="ChEBI" id="CHEBI:137981"/>
        <dbReference type="ChEBI" id="CHEBI:147287"/>
        <dbReference type="ChEBI" id="CHEBI:456216"/>
        <dbReference type="EC" id="6.3.3.1"/>
    </reaction>
</comment>
<evidence type="ECO:0000313" key="19">
    <source>
        <dbReference type="Proteomes" id="UP000183508"/>
    </source>
</evidence>
<name>A0A1I7L9T6_9BACL</name>
<dbReference type="SUPFAM" id="SSF56042">
    <property type="entry name" value="PurM C-terminal domain-like"/>
    <property type="match status" value="1"/>
</dbReference>
<evidence type="ECO:0000256" key="3">
    <source>
        <dbReference type="ARBA" id="ARBA00010280"/>
    </source>
</evidence>
<evidence type="ECO:0000256" key="2">
    <source>
        <dbReference type="ARBA" id="ARBA00004686"/>
    </source>
</evidence>
<evidence type="ECO:0000256" key="10">
    <source>
        <dbReference type="ARBA" id="ARBA00022840"/>
    </source>
</evidence>
<dbReference type="InterPro" id="IPR036676">
    <property type="entry name" value="PurM-like_C_sf"/>
</dbReference>
<accession>A0A1I7L9T6</accession>
<dbReference type="PANTHER" id="PTHR10520:SF12">
    <property type="entry name" value="TRIFUNCTIONAL PURINE BIOSYNTHETIC PROTEIN ADENOSINE-3"/>
    <property type="match status" value="1"/>
</dbReference>
<dbReference type="RefSeq" id="WP_074956309.1">
    <property type="nucleotide sequence ID" value="NZ_FPBV01000030.1"/>
</dbReference>
<dbReference type="AlphaFoldDB" id="A0A1I7L9T6"/>
<evidence type="ECO:0000256" key="1">
    <source>
        <dbReference type="ARBA" id="ARBA00004496"/>
    </source>
</evidence>
<evidence type="ECO:0000259" key="17">
    <source>
        <dbReference type="Pfam" id="PF02769"/>
    </source>
</evidence>
<keyword evidence="9 15" id="KW-0658">Purine biosynthesis</keyword>
<dbReference type="GO" id="GO:0005524">
    <property type="term" value="F:ATP binding"/>
    <property type="evidence" value="ECO:0007669"/>
    <property type="project" value="UniProtKB-KW"/>
</dbReference>
<dbReference type="EMBL" id="FPBV01000030">
    <property type="protein sequence ID" value="SFV06532.1"/>
    <property type="molecule type" value="Genomic_DNA"/>
</dbReference>
<dbReference type="Proteomes" id="UP000183508">
    <property type="component" value="Unassembled WGS sequence"/>
</dbReference>
<dbReference type="FunFam" id="3.90.650.10:FF:000011">
    <property type="entry name" value="Phosphoribosylformylglycinamidine cyclo-ligase"/>
    <property type="match status" value="1"/>
</dbReference>
<keyword evidence="10 15" id="KW-0067">ATP-binding</keyword>
<evidence type="ECO:0000256" key="9">
    <source>
        <dbReference type="ARBA" id="ARBA00022755"/>
    </source>
</evidence>
<evidence type="ECO:0000256" key="8">
    <source>
        <dbReference type="ARBA" id="ARBA00022741"/>
    </source>
</evidence>
<dbReference type="GO" id="GO:0004637">
    <property type="term" value="F:phosphoribosylamine-glycine ligase activity"/>
    <property type="evidence" value="ECO:0007669"/>
    <property type="project" value="TreeGrafter"/>
</dbReference>
<dbReference type="UniPathway" id="UPA00074">
    <property type="reaction ID" value="UER00129"/>
</dbReference>
<dbReference type="PANTHER" id="PTHR10520">
    <property type="entry name" value="TRIFUNCTIONAL PURINE BIOSYNTHETIC PROTEIN ADENOSINE-3-RELATED"/>
    <property type="match status" value="1"/>
</dbReference>
<dbReference type="InterPro" id="IPR036921">
    <property type="entry name" value="PurM-like_N_sf"/>
</dbReference>
<dbReference type="NCBIfam" id="TIGR00878">
    <property type="entry name" value="purM"/>
    <property type="match status" value="1"/>
</dbReference>
<dbReference type="InterPro" id="IPR016188">
    <property type="entry name" value="PurM-like_N"/>
</dbReference>
<evidence type="ECO:0000256" key="6">
    <source>
        <dbReference type="ARBA" id="ARBA00022490"/>
    </source>
</evidence>
<dbReference type="EC" id="6.3.3.1" evidence="4 15"/>
<gene>
    <name evidence="15" type="primary">purM</name>
    <name evidence="18" type="ORF">SAMN05421543_13018</name>
</gene>
<evidence type="ECO:0000259" key="16">
    <source>
        <dbReference type="Pfam" id="PF00586"/>
    </source>
</evidence>
<dbReference type="Pfam" id="PF02769">
    <property type="entry name" value="AIRS_C"/>
    <property type="match status" value="1"/>
</dbReference>
<dbReference type="OrthoDB" id="9802507at2"/>
<dbReference type="STRING" id="392015.SAMN05421543_13018"/>
<dbReference type="GO" id="GO:0004641">
    <property type="term" value="F:phosphoribosylformylglycinamidine cyclo-ligase activity"/>
    <property type="evidence" value="ECO:0007669"/>
    <property type="project" value="UniProtKB-UniRule"/>
</dbReference>
<dbReference type="eggNOG" id="COG0150">
    <property type="taxonomic scope" value="Bacteria"/>
</dbReference>
<feature type="domain" description="PurM-like N-terminal" evidence="16">
    <location>
        <begin position="65"/>
        <end position="170"/>
    </location>
</feature>
<dbReference type="InterPro" id="IPR004733">
    <property type="entry name" value="PurM_cligase"/>
</dbReference>
<keyword evidence="7 15" id="KW-0436">Ligase</keyword>
<evidence type="ECO:0000256" key="11">
    <source>
        <dbReference type="ARBA" id="ARBA00031908"/>
    </source>
</evidence>
<reference evidence="19" key="1">
    <citation type="submission" date="2016-10" db="EMBL/GenBank/DDBJ databases">
        <authorList>
            <person name="Varghese N."/>
        </authorList>
    </citation>
    <scope>NUCLEOTIDE SEQUENCE [LARGE SCALE GENOMIC DNA]</scope>
    <source>
        <strain evidence="19">DSM 17980</strain>
    </source>
</reference>
<dbReference type="Pfam" id="PF00586">
    <property type="entry name" value="AIRS"/>
    <property type="match status" value="1"/>
</dbReference>
<organism evidence="18 19">
    <name type="scientific">Alicyclobacillus macrosporangiidus</name>
    <dbReference type="NCBI Taxonomy" id="392015"/>
    <lineage>
        <taxon>Bacteria</taxon>
        <taxon>Bacillati</taxon>
        <taxon>Bacillota</taxon>
        <taxon>Bacilli</taxon>
        <taxon>Bacillales</taxon>
        <taxon>Alicyclobacillaceae</taxon>
        <taxon>Alicyclobacillus</taxon>
    </lineage>
</organism>
<protein>
    <recommendedName>
        <fullName evidence="5 15">Phosphoribosylformylglycinamidine cyclo-ligase</fullName>
        <ecNumber evidence="4 15">6.3.3.1</ecNumber>
    </recommendedName>
    <alternativeName>
        <fullName evidence="12 15">AIR synthase</fullName>
    </alternativeName>
    <alternativeName>
        <fullName evidence="13 15">AIRS</fullName>
    </alternativeName>
    <alternativeName>
        <fullName evidence="11 15">Phosphoribosyl-aminoimidazole synthetase</fullName>
    </alternativeName>
</protein>
<feature type="domain" description="PurM-like C-terminal" evidence="17">
    <location>
        <begin position="182"/>
        <end position="349"/>
    </location>
</feature>
<comment type="similarity">
    <text evidence="3 15">Belongs to the AIR synthase family.</text>
</comment>
<keyword evidence="19" id="KW-1185">Reference proteome</keyword>
<evidence type="ECO:0000256" key="13">
    <source>
        <dbReference type="ARBA" id="ARBA00033093"/>
    </source>
</evidence>
<dbReference type="GO" id="GO:0046084">
    <property type="term" value="P:adenine biosynthetic process"/>
    <property type="evidence" value="ECO:0007669"/>
    <property type="project" value="TreeGrafter"/>
</dbReference>
<sequence>MTQAKEDLNRHDLYRSAGVDIDAGNEAAARYARVARRAWRPEVLGGIGGFGGGFALDVARYPQPVLVSGADGVGTKLKIAFATGRHDTIGIDCVAMCVNDILTAGAEPLFFLDYLAVGRLDVDVAEQVVAGVAEGCARAGCALVGGETAEMPDMYPPGEYDLAGTAVGVVNRDRMVDGLAVRPGDVLLGLASDGVHSNGYSLVRKLIAEAGLGWDDAVPGWRGTVADELLRPTRIYVRPVLGLLAAGLPIKAMAHITGGGLVDNVPRCLPEGVSARVQAGSWPVPAVFRWLQSAAGIGFAEAARVWNMGIGFVLVVDPDVAGEAESRLADAGEQVFRIGEVAPGPRAVVWEGLA</sequence>
<keyword evidence="6 15" id="KW-0963">Cytoplasm</keyword>
<dbReference type="Gene3D" id="3.90.650.10">
    <property type="entry name" value="PurM-like C-terminal domain"/>
    <property type="match status" value="1"/>
</dbReference>
<evidence type="ECO:0000256" key="15">
    <source>
        <dbReference type="HAMAP-Rule" id="MF_00741"/>
    </source>
</evidence>
<dbReference type="GO" id="GO:0006189">
    <property type="term" value="P:'de novo' IMP biosynthetic process"/>
    <property type="evidence" value="ECO:0007669"/>
    <property type="project" value="UniProtKB-UniRule"/>
</dbReference>
<dbReference type="InterPro" id="IPR010918">
    <property type="entry name" value="PurM-like_C_dom"/>
</dbReference>
<comment type="subcellular location">
    <subcellularLocation>
        <location evidence="1 15">Cytoplasm</location>
    </subcellularLocation>
</comment>
<comment type="pathway">
    <text evidence="2 15">Purine metabolism; IMP biosynthesis via de novo pathway; 5-amino-1-(5-phospho-D-ribosyl)imidazole from N(2)-formyl-N(1)-(5-phospho-D-ribosyl)glycinamide: step 2/2.</text>
</comment>
<evidence type="ECO:0000256" key="7">
    <source>
        <dbReference type="ARBA" id="ARBA00022598"/>
    </source>
</evidence>
<dbReference type="Gene3D" id="3.30.1330.10">
    <property type="entry name" value="PurM-like, N-terminal domain"/>
    <property type="match status" value="1"/>
</dbReference>
<evidence type="ECO:0000313" key="18">
    <source>
        <dbReference type="EMBL" id="SFV06532.1"/>
    </source>
</evidence>
<dbReference type="CDD" id="cd02196">
    <property type="entry name" value="PurM"/>
    <property type="match status" value="1"/>
</dbReference>
<dbReference type="SUPFAM" id="SSF55326">
    <property type="entry name" value="PurM N-terminal domain-like"/>
    <property type="match status" value="1"/>
</dbReference>
<dbReference type="FunFam" id="3.30.1330.10:FF:000001">
    <property type="entry name" value="Phosphoribosylformylglycinamidine cyclo-ligase"/>
    <property type="match status" value="1"/>
</dbReference>
<keyword evidence="8 15" id="KW-0547">Nucleotide-binding</keyword>
<dbReference type="GO" id="GO:0005829">
    <property type="term" value="C:cytosol"/>
    <property type="evidence" value="ECO:0007669"/>
    <property type="project" value="TreeGrafter"/>
</dbReference>